<comment type="similarity">
    <text evidence="1">Belongs to the glycosyl hydrolase 65 family.</text>
</comment>
<keyword evidence="5" id="KW-0328">Glycosyltransferase</keyword>
<dbReference type="Pfam" id="PF03636">
    <property type="entry name" value="Glyco_hydro_65N"/>
    <property type="match status" value="1"/>
</dbReference>
<sequence>MTWKISSEARQMDQLLNEESLYFTGNGYIGVRGNFEEGYAEGSSTIRGTYLNAFHDIEDISYGEKLYAFPEKVQKLVNIIDAQTTLIYVGEGAEEERFSLFEGEVLDYTRTLHLDQGFTERSVHWRSPLGKEIKVTFKRLVSFTEKELFIQQVTIEPISFTGKVRMTSYVDGDVTNYVNQNDPRVASGHGKHLSVSQIEQDGEVAYVECKTERSELSCGCATVYHLSASARRTDKASDSAFKSEFHFVLNETVKFEKKTVFVDTLRHQKEPSLQQAAQDLHKRFSGIGFSALLEQQQAYLKEYWRNTDLEVEGEESIQEGVRFNLYHLLQSTGRDRFSNISAKGLSGEGYEGHYFWDTEIYMFPVFLLTNPELAKNLLLYRYSILEQAKERAKEMGHQKGALFPWRTISGTECSSFFPAGTAQYHISADIAYSYIQYDAVTQDREFMEKYGAEVLFETARLWMDTGHFYQGQFRLDAVTGPDEYTCVVNNNYYTNAMAKHNLKGAVLAYQRLQEETPHVLEGLKKRLAMQEDEVEGWQQAYKNMYLPYDAELNINPQDDSFLQKDIWDIENTPKEHFPLLLHYHPLTLYRYQVCKQADTVLAHFLLEDEQELDVIKSSYEYYEKVTTHDSSLSSCVFSIMASKIGEQEKAYRYFNETVRLDLDNTHGNTKDGLHMANMGGTWLAIVFGFAQLRIKEAGISLAPTLPNSWKGYAIPLQYQGRRLRLQVDGKGVDLQLLEGEKLEVHLYGEKVELSPQAPNSTRALGGRQ</sequence>
<dbReference type="InterPro" id="IPR037018">
    <property type="entry name" value="GH65_N"/>
</dbReference>
<dbReference type="Proteomes" id="UP001235840">
    <property type="component" value="Unassembled WGS sequence"/>
</dbReference>
<organism evidence="5 6">
    <name type="scientific">Caldalkalibacillus horti</name>
    <dbReference type="NCBI Taxonomy" id="77523"/>
    <lineage>
        <taxon>Bacteria</taxon>
        <taxon>Bacillati</taxon>
        <taxon>Bacillota</taxon>
        <taxon>Bacilli</taxon>
        <taxon>Bacillales</taxon>
        <taxon>Bacillaceae</taxon>
        <taxon>Caldalkalibacillus</taxon>
    </lineage>
</organism>
<evidence type="ECO:0000256" key="1">
    <source>
        <dbReference type="ARBA" id="ARBA00006768"/>
    </source>
</evidence>
<dbReference type="SUPFAM" id="SSF74650">
    <property type="entry name" value="Galactose mutarotase-like"/>
    <property type="match status" value="1"/>
</dbReference>
<comment type="caution">
    <text evidence="5">The sequence shown here is derived from an EMBL/GenBank/DDBJ whole genome shotgun (WGS) entry which is preliminary data.</text>
</comment>
<dbReference type="InterPro" id="IPR017045">
    <property type="entry name" value="Malt_Pase/Glycosyl_Hdrlase"/>
</dbReference>
<dbReference type="Pfam" id="PF03633">
    <property type="entry name" value="Glyco_hydro_65C"/>
    <property type="match status" value="1"/>
</dbReference>
<keyword evidence="6" id="KW-1185">Reference proteome</keyword>
<feature type="domain" description="Glycoside hydrolase family 65 C-terminal" evidence="3">
    <location>
        <begin position="692"/>
        <end position="753"/>
    </location>
</feature>
<proteinExistence type="inferred from homology"/>
<dbReference type="GO" id="GO:0047656">
    <property type="term" value="F:alpha,alpha-trehalose phosphorylase activity"/>
    <property type="evidence" value="ECO:0007669"/>
    <property type="project" value="UniProtKB-EC"/>
</dbReference>
<dbReference type="SUPFAM" id="SSF48208">
    <property type="entry name" value="Six-hairpin glycosidases"/>
    <property type="match status" value="1"/>
</dbReference>
<dbReference type="EC" id="2.4.1.64" evidence="5"/>
<gene>
    <name evidence="5" type="ORF">J2S11_000854</name>
</gene>
<evidence type="ECO:0000259" key="3">
    <source>
        <dbReference type="Pfam" id="PF03633"/>
    </source>
</evidence>
<dbReference type="PANTHER" id="PTHR11051">
    <property type="entry name" value="GLYCOSYL HYDROLASE-RELATED"/>
    <property type="match status" value="1"/>
</dbReference>
<dbReference type="Pfam" id="PF03632">
    <property type="entry name" value="Glyco_hydro_65m"/>
    <property type="match status" value="1"/>
</dbReference>
<evidence type="ECO:0000259" key="2">
    <source>
        <dbReference type="Pfam" id="PF03632"/>
    </source>
</evidence>
<feature type="domain" description="Glycoside hydrolase family 65 N-terminal" evidence="4">
    <location>
        <begin position="14"/>
        <end position="259"/>
    </location>
</feature>
<dbReference type="PIRSF" id="PIRSF036289">
    <property type="entry name" value="Glycosyl_hydrolase_malt_phosph"/>
    <property type="match status" value="1"/>
</dbReference>
<dbReference type="Gene3D" id="2.60.420.10">
    <property type="entry name" value="Maltose phosphorylase, domain 3"/>
    <property type="match status" value="1"/>
</dbReference>
<dbReference type="InterPro" id="IPR008928">
    <property type="entry name" value="6-hairpin_glycosidase_sf"/>
</dbReference>
<keyword evidence="5" id="KW-0808">Transferase</keyword>
<feature type="domain" description="Glycoside hydrolase family 65 central catalytic" evidence="2">
    <location>
        <begin position="322"/>
        <end position="682"/>
    </location>
</feature>
<dbReference type="InterPro" id="IPR005194">
    <property type="entry name" value="Glyco_hydro_65_C"/>
</dbReference>
<dbReference type="InterPro" id="IPR011013">
    <property type="entry name" value="Gal_mutarotase_sf_dom"/>
</dbReference>
<dbReference type="Gene3D" id="2.70.98.40">
    <property type="entry name" value="Glycoside hydrolase, family 65, N-terminal domain"/>
    <property type="match status" value="1"/>
</dbReference>
<protein>
    <submittedName>
        <fullName evidence="5">Alpha,alpha-trehalose phosphorylase</fullName>
        <ecNumber evidence="5">2.4.1.64</ecNumber>
    </submittedName>
</protein>
<accession>A0ABT9VVG7</accession>
<dbReference type="InterPro" id="IPR005196">
    <property type="entry name" value="Glyco_hydro_65_N"/>
</dbReference>
<evidence type="ECO:0000313" key="5">
    <source>
        <dbReference type="EMBL" id="MDQ0164954.1"/>
    </source>
</evidence>
<reference evidence="5 6" key="1">
    <citation type="submission" date="2023-07" db="EMBL/GenBank/DDBJ databases">
        <title>Genomic Encyclopedia of Type Strains, Phase IV (KMG-IV): sequencing the most valuable type-strain genomes for metagenomic binning, comparative biology and taxonomic classification.</title>
        <authorList>
            <person name="Goeker M."/>
        </authorList>
    </citation>
    <scope>NUCLEOTIDE SEQUENCE [LARGE SCALE GENOMIC DNA]</scope>
    <source>
        <strain evidence="5 6">DSM 12751</strain>
    </source>
</reference>
<dbReference type="InterPro" id="IPR005195">
    <property type="entry name" value="Glyco_hydro_65_M"/>
</dbReference>
<dbReference type="InterPro" id="IPR012341">
    <property type="entry name" value="6hp_glycosidase-like_sf"/>
</dbReference>
<dbReference type="Gene3D" id="1.50.10.10">
    <property type="match status" value="1"/>
</dbReference>
<dbReference type="RefSeq" id="WP_307391336.1">
    <property type="nucleotide sequence ID" value="NZ_BAAADK010000010.1"/>
</dbReference>
<evidence type="ECO:0000313" key="6">
    <source>
        <dbReference type="Proteomes" id="UP001235840"/>
    </source>
</evidence>
<dbReference type="PANTHER" id="PTHR11051:SF14">
    <property type="entry name" value="MALTOSE PHOSPHORYLASE"/>
    <property type="match status" value="1"/>
</dbReference>
<dbReference type="EMBL" id="JAUSTY010000003">
    <property type="protein sequence ID" value="MDQ0164954.1"/>
    <property type="molecule type" value="Genomic_DNA"/>
</dbReference>
<evidence type="ECO:0000259" key="4">
    <source>
        <dbReference type="Pfam" id="PF03636"/>
    </source>
</evidence>
<name>A0ABT9VVG7_9BACI</name>